<protein>
    <submittedName>
        <fullName evidence="1">Uncharacterized protein</fullName>
    </submittedName>
</protein>
<proteinExistence type="predicted"/>
<sequence>MTSQSSSTSSPVSYVQFVSAIASCVLCSGDAQKFGCPLRCSRGLSFLLSGNPLHSRLNLPSPLNLLSQQVAQPRAGGTT</sequence>
<gene>
    <name evidence="1" type="ORF">K466DRAFT_168886</name>
</gene>
<dbReference type="Proteomes" id="UP000308197">
    <property type="component" value="Unassembled WGS sequence"/>
</dbReference>
<dbReference type="EMBL" id="ML210988">
    <property type="protein sequence ID" value="TFK93019.1"/>
    <property type="molecule type" value="Genomic_DNA"/>
</dbReference>
<reference evidence="1 2" key="1">
    <citation type="journal article" date="2019" name="Nat. Ecol. Evol.">
        <title>Megaphylogeny resolves global patterns of mushroom evolution.</title>
        <authorList>
            <person name="Varga T."/>
            <person name="Krizsan K."/>
            <person name="Foldi C."/>
            <person name="Dima B."/>
            <person name="Sanchez-Garcia M."/>
            <person name="Sanchez-Ramirez S."/>
            <person name="Szollosi G.J."/>
            <person name="Szarkandi J.G."/>
            <person name="Papp V."/>
            <person name="Albert L."/>
            <person name="Andreopoulos W."/>
            <person name="Angelini C."/>
            <person name="Antonin V."/>
            <person name="Barry K.W."/>
            <person name="Bougher N.L."/>
            <person name="Buchanan P."/>
            <person name="Buyck B."/>
            <person name="Bense V."/>
            <person name="Catcheside P."/>
            <person name="Chovatia M."/>
            <person name="Cooper J."/>
            <person name="Damon W."/>
            <person name="Desjardin D."/>
            <person name="Finy P."/>
            <person name="Geml J."/>
            <person name="Haridas S."/>
            <person name="Hughes K."/>
            <person name="Justo A."/>
            <person name="Karasinski D."/>
            <person name="Kautmanova I."/>
            <person name="Kiss B."/>
            <person name="Kocsube S."/>
            <person name="Kotiranta H."/>
            <person name="LaButti K.M."/>
            <person name="Lechner B.E."/>
            <person name="Liimatainen K."/>
            <person name="Lipzen A."/>
            <person name="Lukacs Z."/>
            <person name="Mihaltcheva S."/>
            <person name="Morgado L.N."/>
            <person name="Niskanen T."/>
            <person name="Noordeloos M.E."/>
            <person name="Ohm R.A."/>
            <person name="Ortiz-Santana B."/>
            <person name="Ovrebo C."/>
            <person name="Racz N."/>
            <person name="Riley R."/>
            <person name="Savchenko A."/>
            <person name="Shiryaev A."/>
            <person name="Soop K."/>
            <person name="Spirin V."/>
            <person name="Szebenyi C."/>
            <person name="Tomsovsky M."/>
            <person name="Tulloss R.E."/>
            <person name="Uehling J."/>
            <person name="Grigoriev I.V."/>
            <person name="Vagvolgyi C."/>
            <person name="Papp T."/>
            <person name="Martin F.M."/>
            <person name="Miettinen O."/>
            <person name="Hibbett D.S."/>
            <person name="Nagy L.G."/>
        </authorList>
    </citation>
    <scope>NUCLEOTIDE SEQUENCE [LARGE SCALE GENOMIC DNA]</scope>
    <source>
        <strain evidence="1 2">HHB13444</strain>
    </source>
</reference>
<dbReference type="AlphaFoldDB" id="A0A5C3PWC5"/>
<dbReference type="InParanoid" id="A0A5C3PWC5"/>
<evidence type="ECO:0000313" key="2">
    <source>
        <dbReference type="Proteomes" id="UP000308197"/>
    </source>
</evidence>
<organism evidence="1 2">
    <name type="scientific">Polyporus arcularius HHB13444</name>
    <dbReference type="NCBI Taxonomy" id="1314778"/>
    <lineage>
        <taxon>Eukaryota</taxon>
        <taxon>Fungi</taxon>
        <taxon>Dikarya</taxon>
        <taxon>Basidiomycota</taxon>
        <taxon>Agaricomycotina</taxon>
        <taxon>Agaricomycetes</taxon>
        <taxon>Polyporales</taxon>
        <taxon>Polyporaceae</taxon>
        <taxon>Polyporus</taxon>
    </lineage>
</organism>
<evidence type="ECO:0000313" key="1">
    <source>
        <dbReference type="EMBL" id="TFK93019.1"/>
    </source>
</evidence>
<name>A0A5C3PWC5_9APHY</name>
<accession>A0A5C3PWC5</accession>
<keyword evidence="2" id="KW-1185">Reference proteome</keyword>